<dbReference type="OrthoDB" id="6197961at2"/>
<dbReference type="AlphaFoldDB" id="Q2SL18"/>
<dbReference type="Proteomes" id="UP000000238">
    <property type="component" value="Chromosome"/>
</dbReference>
<feature type="compositionally biased region" description="Polar residues" evidence="1">
    <location>
        <begin position="63"/>
        <end position="74"/>
    </location>
</feature>
<protein>
    <submittedName>
        <fullName evidence="2">Uncharacterized protein</fullName>
    </submittedName>
</protein>
<evidence type="ECO:0000313" key="2">
    <source>
        <dbReference type="EMBL" id="ABC28656.1"/>
    </source>
</evidence>
<evidence type="ECO:0000256" key="1">
    <source>
        <dbReference type="SAM" id="MobiDB-lite"/>
    </source>
</evidence>
<organism evidence="2 3">
    <name type="scientific">Hahella chejuensis (strain KCTC 2396)</name>
    <dbReference type="NCBI Taxonomy" id="349521"/>
    <lineage>
        <taxon>Bacteria</taxon>
        <taxon>Pseudomonadati</taxon>
        <taxon>Pseudomonadota</taxon>
        <taxon>Gammaproteobacteria</taxon>
        <taxon>Oceanospirillales</taxon>
        <taxon>Hahellaceae</taxon>
        <taxon>Hahella</taxon>
    </lineage>
</organism>
<evidence type="ECO:0000313" key="3">
    <source>
        <dbReference type="Proteomes" id="UP000000238"/>
    </source>
</evidence>
<dbReference type="KEGG" id="hch:HCH_01817"/>
<dbReference type="EMBL" id="CP000155">
    <property type="protein sequence ID" value="ABC28656.1"/>
    <property type="molecule type" value="Genomic_DNA"/>
</dbReference>
<dbReference type="STRING" id="349521.HCH_01817"/>
<feature type="compositionally biased region" description="Basic and acidic residues" evidence="1">
    <location>
        <begin position="30"/>
        <end position="39"/>
    </location>
</feature>
<proteinExistence type="predicted"/>
<reference evidence="2 3" key="1">
    <citation type="journal article" date="2005" name="Nucleic Acids Res.">
        <title>Genomic blueprint of Hahella chejuensis, a marine microbe producing an algicidal agent.</title>
        <authorList>
            <person name="Jeong H."/>
            <person name="Yim J.H."/>
            <person name="Lee C."/>
            <person name="Choi S.-H."/>
            <person name="Park Y.K."/>
            <person name="Yoon S.H."/>
            <person name="Hur C.-G."/>
            <person name="Kang H.-Y."/>
            <person name="Kim D."/>
            <person name="Lee H.H."/>
            <person name="Park K.H."/>
            <person name="Park S.-H."/>
            <person name="Park H.-S."/>
            <person name="Lee H.K."/>
            <person name="Oh T.K."/>
            <person name="Kim J.F."/>
        </authorList>
    </citation>
    <scope>NUCLEOTIDE SEQUENCE [LARGE SCALE GENOMIC DNA]</scope>
    <source>
        <strain evidence="2 3">KCTC 2396</strain>
    </source>
</reference>
<keyword evidence="3" id="KW-1185">Reference proteome</keyword>
<dbReference type="HOGENOM" id="CLU_2105540_0_0_6"/>
<dbReference type="RefSeq" id="WP_011395728.1">
    <property type="nucleotide sequence ID" value="NC_007645.1"/>
</dbReference>
<name>Q2SL18_HAHCH</name>
<accession>Q2SL18</accession>
<feature type="region of interest" description="Disordered" evidence="1">
    <location>
        <begin position="1"/>
        <end position="82"/>
    </location>
</feature>
<sequence length="115" mass="12487">MIGGVGSSLPLLPTIKRNDGPTVSDANASPRDESQRRSVEQALPVEEAQQTRTQESIPFRRVNANNSAEQTQLQRKPEPDDVSLAAQQAIQTYQSTANNAPRDGVDSLVSIDLFV</sequence>
<gene>
    <name evidence="2" type="ordered locus">HCH_01817</name>
</gene>